<dbReference type="RefSeq" id="WP_171707057.1">
    <property type="nucleotide sequence ID" value="NZ_CP162511.1"/>
</dbReference>
<dbReference type="AlphaFoldDB" id="A0AB39BFZ4"/>
<proteinExistence type="predicted"/>
<evidence type="ECO:0000313" key="2">
    <source>
        <dbReference type="EMBL" id="XDI05169.1"/>
    </source>
</evidence>
<protein>
    <submittedName>
        <fullName evidence="2">Uncharacterized protein</fullName>
    </submittedName>
</protein>
<organism evidence="2">
    <name type="scientific">Herbiconiux sp. A18JL235</name>
    <dbReference type="NCBI Taxonomy" id="3152363"/>
    <lineage>
        <taxon>Bacteria</taxon>
        <taxon>Bacillati</taxon>
        <taxon>Actinomycetota</taxon>
        <taxon>Actinomycetes</taxon>
        <taxon>Micrococcales</taxon>
        <taxon>Microbacteriaceae</taxon>
        <taxon>Herbiconiux</taxon>
    </lineage>
</organism>
<feature type="region of interest" description="Disordered" evidence="1">
    <location>
        <begin position="1"/>
        <end position="53"/>
    </location>
</feature>
<dbReference type="EMBL" id="CP162511">
    <property type="protein sequence ID" value="XDI05169.1"/>
    <property type="molecule type" value="Genomic_DNA"/>
</dbReference>
<evidence type="ECO:0000256" key="1">
    <source>
        <dbReference type="SAM" id="MobiDB-lite"/>
    </source>
</evidence>
<name>A0AB39BFZ4_9MICO</name>
<sequence length="53" mass="5346">MGDEHPDNPHPDADGDVTRPDGGPAPEEDVTEGGTVDPEAPGPTADVVDPDAD</sequence>
<feature type="compositionally biased region" description="Basic and acidic residues" evidence="1">
    <location>
        <begin position="1"/>
        <end position="19"/>
    </location>
</feature>
<accession>A0AB39BFZ4</accession>
<gene>
    <name evidence="2" type="ORF">ABFY20_17895</name>
</gene>
<reference evidence="2" key="1">
    <citation type="submission" date="2024-05" db="EMBL/GenBank/DDBJ databases">
        <title>Herbiconiux sp. A18JL235.</title>
        <authorList>
            <person name="Zhang G."/>
        </authorList>
    </citation>
    <scope>NUCLEOTIDE SEQUENCE</scope>
    <source>
        <strain evidence="2">A18JL235</strain>
    </source>
</reference>